<dbReference type="Pfam" id="PF13302">
    <property type="entry name" value="Acetyltransf_3"/>
    <property type="match status" value="1"/>
</dbReference>
<comment type="caution">
    <text evidence="5">The sequence shown here is derived from an EMBL/GenBank/DDBJ whole genome shotgun (WGS) entry which is preliminary data.</text>
</comment>
<feature type="domain" description="N-acetyltransferase" evidence="4">
    <location>
        <begin position="17"/>
        <end position="182"/>
    </location>
</feature>
<sequence length="182" mass="19899">MLSEPLPAPQLLHGIQLRVADLSDAEELAAAYQRNRSYLAPFEPLREDTFFTPAGQRTVLRSKLVQHAAGTEVLWVLVHHERIVGTITLTGIVGGSFQSGNLGYWVDGDYAGRGIGTAAVEAVVELSRSGLGLHRVQAATLLDNAASQKVLARSGFERIGMAPDYLRIAGEWRDHLLFQRIL</sequence>
<evidence type="ECO:0000256" key="3">
    <source>
        <dbReference type="ARBA" id="ARBA00038502"/>
    </source>
</evidence>
<gene>
    <name evidence="5" type="ORF">NNX28_07885</name>
</gene>
<evidence type="ECO:0000259" key="4">
    <source>
        <dbReference type="PROSITE" id="PS51186"/>
    </source>
</evidence>
<dbReference type="InterPro" id="IPR000182">
    <property type="entry name" value="GNAT_dom"/>
</dbReference>
<dbReference type="PANTHER" id="PTHR43792:SF8">
    <property type="entry name" value="[RIBOSOMAL PROTEIN US5]-ALANINE N-ACETYLTRANSFERASE"/>
    <property type="match status" value="1"/>
</dbReference>
<dbReference type="PANTHER" id="PTHR43792">
    <property type="entry name" value="GNAT FAMILY, PUTATIVE (AFU_ORTHOLOGUE AFUA_3G00765)-RELATED-RELATED"/>
    <property type="match status" value="1"/>
</dbReference>
<evidence type="ECO:0000313" key="5">
    <source>
        <dbReference type="EMBL" id="MCQ1949849.1"/>
    </source>
</evidence>
<keyword evidence="1" id="KW-0808">Transferase</keyword>
<dbReference type="CDD" id="cd04301">
    <property type="entry name" value="NAT_SF"/>
    <property type="match status" value="1"/>
</dbReference>
<dbReference type="InterPro" id="IPR051531">
    <property type="entry name" value="N-acetyltransferase"/>
</dbReference>
<protein>
    <submittedName>
        <fullName evidence="5">GNAT family N-acetyltransferase</fullName>
    </submittedName>
</protein>
<dbReference type="Gene3D" id="3.40.630.30">
    <property type="match status" value="1"/>
</dbReference>
<accession>A0ABT1NQ33</accession>
<dbReference type="SUPFAM" id="SSF55729">
    <property type="entry name" value="Acyl-CoA N-acyltransferases (Nat)"/>
    <property type="match status" value="1"/>
</dbReference>
<dbReference type="RefSeq" id="WP_255865363.1">
    <property type="nucleotide sequence ID" value="NZ_CP104263.1"/>
</dbReference>
<comment type="similarity">
    <text evidence="3">Belongs to the acetyltransferase family. RimJ subfamily.</text>
</comment>
<keyword evidence="2" id="KW-0012">Acyltransferase</keyword>
<organism evidence="5 6">
    <name type="scientific">Arthrobacter jinronghuae</name>
    <dbReference type="NCBI Taxonomy" id="2964609"/>
    <lineage>
        <taxon>Bacteria</taxon>
        <taxon>Bacillati</taxon>
        <taxon>Actinomycetota</taxon>
        <taxon>Actinomycetes</taxon>
        <taxon>Micrococcales</taxon>
        <taxon>Micrococcaceae</taxon>
        <taxon>Arthrobacter</taxon>
    </lineage>
</organism>
<dbReference type="EMBL" id="JANFLP010000008">
    <property type="protein sequence ID" value="MCQ1949849.1"/>
    <property type="molecule type" value="Genomic_DNA"/>
</dbReference>
<proteinExistence type="inferred from homology"/>
<keyword evidence="6" id="KW-1185">Reference proteome</keyword>
<evidence type="ECO:0000256" key="2">
    <source>
        <dbReference type="ARBA" id="ARBA00023315"/>
    </source>
</evidence>
<evidence type="ECO:0000313" key="6">
    <source>
        <dbReference type="Proteomes" id="UP001206924"/>
    </source>
</evidence>
<evidence type="ECO:0000256" key="1">
    <source>
        <dbReference type="ARBA" id="ARBA00022679"/>
    </source>
</evidence>
<name>A0ABT1NQ33_9MICC</name>
<reference evidence="5 6" key="1">
    <citation type="submission" date="2022-07" db="EMBL/GenBank/DDBJ databases">
        <title>Novel species in genus Arthrobacter.</title>
        <authorList>
            <person name="Liu Y."/>
        </authorList>
    </citation>
    <scope>NUCLEOTIDE SEQUENCE [LARGE SCALE GENOMIC DNA]</scope>
    <source>
        <strain evidence="6">zg-Y859</strain>
    </source>
</reference>
<dbReference type="PROSITE" id="PS51186">
    <property type="entry name" value="GNAT"/>
    <property type="match status" value="1"/>
</dbReference>
<dbReference type="InterPro" id="IPR016181">
    <property type="entry name" value="Acyl_CoA_acyltransferase"/>
</dbReference>
<dbReference type="Proteomes" id="UP001206924">
    <property type="component" value="Unassembled WGS sequence"/>
</dbReference>